<keyword evidence="2" id="KW-1133">Transmembrane helix</keyword>
<dbReference type="Pfam" id="PF11377">
    <property type="entry name" value="DUF3180"/>
    <property type="match status" value="1"/>
</dbReference>
<evidence type="ECO:0000256" key="1">
    <source>
        <dbReference type="SAM" id="MobiDB-lite"/>
    </source>
</evidence>
<keyword evidence="4" id="KW-1185">Reference proteome</keyword>
<gene>
    <name evidence="3" type="ORF">ACFPK8_05160</name>
</gene>
<evidence type="ECO:0000256" key="2">
    <source>
        <dbReference type="SAM" id="Phobius"/>
    </source>
</evidence>
<dbReference type="EMBL" id="JBHSLN010000016">
    <property type="protein sequence ID" value="MFC5296891.1"/>
    <property type="molecule type" value="Genomic_DNA"/>
</dbReference>
<organism evidence="3 4">
    <name type="scientific">Brachybacterium tyrofermentans</name>
    <dbReference type="NCBI Taxonomy" id="47848"/>
    <lineage>
        <taxon>Bacteria</taxon>
        <taxon>Bacillati</taxon>
        <taxon>Actinomycetota</taxon>
        <taxon>Actinomycetes</taxon>
        <taxon>Micrococcales</taxon>
        <taxon>Dermabacteraceae</taxon>
        <taxon>Brachybacterium</taxon>
    </lineage>
</organism>
<name>A0ABW0FDC3_9MICO</name>
<protein>
    <submittedName>
        <fullName evidence="3">DUF3180 domain-containing protein</fullName>
    </submittedName>
</protein>
<dbReference type="RefSeq" id="WP_193118175.1">
    <property type="nucleotide sequence ID" value="NZ_BAAAIR010000003.1"/>
</dbReference>
<feature type="transmembrane region" description="Helical" evidence="2">
    <location>
        <begin position="124"/>
        <end position="147"/>
    </location>
</feature>
<dbReference type="InterPro" id="IPR021517">
    <property type="entry name" value="DUF3180"/>
</dbReference>
<feature type="transmembrane region" description="Helical" evidence="2">
    <location>
        <begin position="36"/>
        <end position="57"/>
    </location>
</feature>
<comment type="caution">
    <text evidence="3">The sequence shown here is derived from an EMBL/GenBank/DDBJ whole genome shotgun (WGS) entry which is preliminary data.</text>
</comment>
<keyword evidence="2" id="KW-0812">Transmembrane</keyword>
<keyword evidence="2" id="KW-0472">Membrane</keyword>
<proteinExistence type="predicted"/>
<feature type="region of interest" description="Disordered" evidence="1">
    <location>
        <begin position="154"/>
        <end position="173"/>
    </location>
</feature>
<feature type="compositionally biased region" description="Low complexity" evidence="1">
    <location>
        <begin position="162"/>
        <end position="173"/>
    </location>
</feature>
<reference evidence="4" key="1">
    <citation type="journal article" date="2019" name="Int. J. Syst. Evol. Microbiol.">
        <title>The Global Catalogue of Microorganisms (GCM) 10K type strain sequencing project: providing services to taxonomists for standard genome sequencing and annotation.</title>
        <authorList>
            <consortium name="The Broad Institute Genomics Platform"/>
            <consortium name="The Broad Institute Genome Sequencing Center for Infectious Disease"/>
            <person name="Wu L."/>
            <person name="Ma J."/>
        </authorList>
    </citation>
    <scope>NUCLEOTIDE SEQUENCE [LARGE SCALE GENOMIC DNA]</scope>
    <source>
        <strain evidence="4">CGMCC 1.16455</strain>
    </source>
</reference>
<feature type="transmembrane region" description="Helical" evidence="2">
    <location>
        <begin position="96"/>
        <end position="118"/>
    </location>
</feature>
<evidence type="ECO:0000313" key="4">
    <source>
        <dbReference type="Proteomes" id="UP001595937"/>
    </source>
</evidence>
<sequence length="173" mass="17884">MKPLNLPILLLILVVGAGFGAQMLETLAARGHSLPIAGWLTTVVMLALGGVLLAYGIPLRRYMAESEERRVHPSLAPRRHQIDLPTAFRTVLLARACAYTGTVVGGIFTGQALFLVVTGNGDPLGAVLPTVAAAVVGIALGILGVVVERWGQLPPDDGEGSGESTGESAGLGR</sequence>
<dbReference type="GeneID" id="303295601"/>
<evidence type="ECO:0000313" key="3">
    <source>
        <dbReference type="EMBL" id="MFC5296891.1"/>
    </source>
</evidence>
<accession>A0ABW0FDC3</accession>
<dbReference type="Proteomes" id="UP001595937">
    <property type="component" value="Unassembled WGS sequence"/>
</dbReference>